<dbReference type="EMBL" id="KV454297">
    <property type="protein sequence ID" value="ODQ71683.1"/>
    <property type="molecule type" value="Genomic_DNA"/>
</dbReference>
<feature type="compositionally biased region" description="Acidic residues" evidence="1">
    <location>
        <begin position="52"/>
        <end position="64"/>
    </location>
</feature>
<dbReference type="OrthoDB" id="4097020at2759"/>
<keyword evidence="3" id="KW-1185">Reference proteome</keyword>
<feature type="compositionally biased region" description="Basic and acidic residues" evidence="1">
    <location>
        <begin position="25"/>
        <end position="34"/>
    </location>
</feature>
<evidence type="ECO:0000313" key="3">
    <source>
        <dbReference type="Proteomes" id="UP000094385"/>
    </source>
</evidence>
<reference evidence="2 3" key="1">
    <citation type="journal article" date="2016" name="Proc. Natl. Acad. Sci. U.S.A.">
        <title>Comparative genomics of biotechnologically important yeasts.</title>
        <authorList>
            <person name="Riley R."/>
            <person name="Haridas S."/>
            <person name="Wolfe K.H."/>
            <person name="Lopes M.R."/>
            <person name="Hittinger C.T."/>
            <person name="Goeker M."/>
            <person name="Salamov A.A."/>
            <person name="Wisecaver J.H."/>
            <person name="Long T.M."/>
            <person name="Calvey C.H."/>
            <person name="Aerts A.L."/>
            <person name="Barry K.W."/>
            <person name="Choi C."/>
            <person name="Clum A."/>
            <person name="Coughlan A.Y."/>
            <person name="Deshpande S."/>
            <person name="Douglass A.P."/>
            <person name="Hanson S.J."/>
            <person name="Klenk H.-P."/>
            <person name="LaButti K.M."/>
            <person name="Lapidus A."/>
            <person name="Lindquist E.A."/>
            <person name="Lipzen A.M."/>
            <person name="Meier-Kolthoff J.P."/>
            <person name="Ohm R.A."/>
            <person name="Otillar R.P."/>
            <person name="Pangilinan J.L."/>
            <person name="Peng Y."/>
            <person name="Rokas A."/>
            <person name="Rosa C.A."/>
            <person name="Scheuner C."/>
            <person name="Sibirny A.A."/>
            <person name="Slot J.C."/>
            <person name="Stielow J.B."/>
            <person name="Sun H."/>
            <person name="Kurtzman C.P."/>
            <person name="Blackwell M."/>
            <person name="Grigoriev I.V."/>
            <person name="Jeffries T.W."/>
        </authorList>
    </citation>
    <scope>NUCLEOTIDE SEQUENCE [LARGE SCALE GENOMIC DNA]</scope>
    <source>
        <strain evidence="2 3">NRRL Y-11557</strain>
    </source>
</reference>
<dbReference type="Proteomes" id="UP000094385">
    <property type="component" value="Unassembled WGS sequence"/>
</dbReference>
<feature type="region of interest" description="Disordered" evidence="1">
    <location>
        <begin position="286"/>
        <end position="309"/>
    </location>
</feature>
<proteinExistence type="predicted"/>
<feature type="compositionally biased region" description="Basic and acidic residues" evidence="1">
    <location>
        <begin position="1"/>
        <end position="12"/>
    </location>
</feature>
<protein>
    <submittedName>
        <fullName evidence="2">Uncharacterized protein</fullName>
    </submittedName>
</protein>
<feature type="compositionally biased region" description="Acidic residues" evidence="1">
    <location>
        <begin position="92"/>
        <end position="105"/>
    </location>
</feature>
<evidence type="ECO:0000256" key="1">
    <source>
        <dbReference type="SAM" id="MobiDB-lite"/>
    </source>
</evidence>
<accession>A0A1E3Q1V4</accession>
<dbReference type="AlphaFoldDB" id="A0A1E3Q1V4"/>
<name>A0A1E3Q1V4_LIPST</name>
<evidence type="ECO:0000313" key="2">
    <source>
        <dbReference type="EMBL" id="ODQ71683.1"/>
    </source>
</evidence>
<sequence length="328" mass="36425">MVLHNNKWDRKATRAYNRKHGIKHPAHDPRREEESSSDEEPDVSKPEASVSDSEDTSTIDDENTSSEAGTASSTVPSRRKKLPSNAWRYENLEADEELGIEDTSKDEEDAYLASIARPADGGLSKYLVDNDVKGAKNLEEVRDIFESQLDVGEAVGWGKNKKTLAFGAAKEPDESKKKSQIVTYDAADPEYSHADRRIEKLKYSDTVRERYKSANRKEIDEELDRLKMLPKSVAAPILKERRAAGLQKGAVAWNEDFDNFWNEMEKTGTNGVRSAVVDEFTSKAATVGPATGAASRKSRPARTSTAVKLNQSKVDADDKFLDDLLSGK</sequence>
<feature type="region of interest" description="Disordered" evidence="1">
    <location>
        <begin position="1"/>
        <end position="105"/>
    </location>
</feature>
<gene>
    <name evidence="2" type="ORF">LIPSTDRAFT_73408</name>
</gene>
<organism evidence="2 3">
    <name type="scientific">Lipomyces starkeyi NRRL Y-11557</name>
    <dbReference type="NCBI Taxonomy" id="675824"/>
    <lineage>
        <taxon>Eukaryota</taxon>
        <taxon>Fungi</taxon>
        <taxon>Dikarya</taxon>
        <taxon>Ascomycota</taxon>
        <taxon>Saccharomycotina</taxon>
        <taxon>Lipomycetes</taxon>
        <taxon>Lipomycetales</taxon>
        <taxon>Lipomycetaceae</taxon>
        <taxon>Lipomyces</taxon>
    </lineage>
</organism>